<evidence type="ECO:0008006" key="3">
    <source>
        <dbReference type="Google" id="ProtNLM"/>
    </source>
</evidence>
<dbReference type="OrthoDB" id="1881450at2759"/>
<dbReference type="PANTHER" id="PTHR33710">
    <property type="entry name" value="BNAC02G09200D PROTEIN"/>
    <property type="match status" value="1"/>
</dbReference>
<name>A0A9W7M9D1_HIBTR</name>
<dbReference type="PANTHER" id="PTHR33710:SF64">
    <property type="entry name" value="ENDONUCLEASE_EXONUCLEASE_PHOSPHATASE DOMAIN-CONTAINING PROTEIN"/>
    <property type="match status" value="1"/>
</dbReference>
<gene>
    <name evidence="1" type="ORF">HRI_002692300</name>
</gene>
<protein>
    <recommendedName>
        <fullName evidence="3">Reverse transcriptase</fullName>
    </recommendedName>
</protein>
<organism evidence="1 2">
    <name type="scientific">Hibiscus trionum</name>
    <name type="common">Flower of an hour</name>
    <dbReference type="NCBI Taxonomy" id="183268"/>
    <lineage>
        <taxon>Eukaryota</taxon>
        <taxon>Viridiplantae</taxon>
        <taxon>Streptophyta</taxon>
        <taxon>Embryophyta</taxon>
        <taxon>Tracheophyta</taxon>
        <taxon>Spermatophyta</taxon>
        <taxon>Magnoliopsida</taxon>
        <taxon>eudicotyledons</taxon>
        <taxon>Gunneridae</taxon>
        <taxon>Pentapetalae</taxon>
        <taxon>rosids</taxon>
        <taxon>malvids</taxon>
        <taxon>Malvales</taxon>
        <taxon>Malvaceae</taxon>
        <taxon>Malvoideae</taxon>
        <taxon>Hibiscus</taxon>
    </lineage>
</organism>
<reference evidence="1" key="1">
    <citation type="submission" date="2023-05" db="EMBL/GenBank/DDBJ databases">
        <title>Genome and transcriptome analyses reveal genes involved in the formation of fine ridges on petal epidermal cells in Hibiscus trionum.</title>
        <authorList>
            <person name="Koshimizu S."/>
            <person name="Masuda S."/>
            <person name="Ishii T."/>
            <person name="Shirasu K."/>
            <person name="Hoshino A."/>
            <person name="Arita M."/>
        </authorList>
    </citation>
    <scope>NUCLEOTIDE SEQUENCE</scope>
    <source>
        <strain evidence="1">Hamamatsu line</strain>
    </source>
</reference>
<accession>A0A9W7M9D1</accession>
<dbReference type="SUPFAM" id="SSF56219">
    <property type="entry name" value="DNase I-like"/>
    <property type="match status" value="1"/>
</dbReference>
<dbReference type="Proteomes" id="UP001165190">
    <property type="component" value="Unassembled WGS sequence"/>
</dbReference>
<sequence length="139" mass="16094">MDGRGDFNIVLNEEEKIVVSFNQSSMRALREFILNIGLVDLPLIGSKFTWSNFRENTTLCRLDRVLISLKILHMALGTCLHSLPKLIFDHNPLFLTAENFKAGPRPFKLFNHWVDNVDFLFHGVQFSKRVLWSGNWFVA</sequence>
<keyword evidence="2" id="KW-1185">Reference proteome</keyword>
<dbReference type="AlphaFoldDB" id="A0A9W7M9D1"/>
<dbReference type="EMBL" id="BSYR01000024">
    <property type="protein sequence ID" value="GMI90230.1"/>
    <property type="molecule type" value="Genomic_DNA"/>
</dbReference>
<proteinExistence type="predicted"/>
<comment type="caution">
    <text evidence="1">The sequence shown here is derived from an EMBL/GenBank/DDBJ whole genome shotgun (WGS) entry which is preliminary data.</text>
</comment>
<evidence type="ECO:0000313" key="1">
    <source>
        <dbReference type="EMBL" id="GMI90230.1"/>
    </source>
</evidence>
<dbReference type="InterPro" id="IPR036691">
    <property type="entry name" value="Endo/exonu/phosph_ase_sf"/>
</dbReference>
<evidence type="ECO:0000313" key="2">
    <source>
        <dbReference type="Proteomes" id="UP001165190"/>
    </source>
</evidence>
<dbReference type="Gene3D" id="3.60.10.10">
    <property type="entry name" value="Endonuclease/exonuclease/phosphatase"/>
    <property type="match status" value="1"/>
</dbReference>